<evidence type="ECO:0000313" key="2">
    <source>
        <dbReference type="Proteomes" id="UP001383192"/>
    </source>
</evidence>
<organism evidence="1 2">
    <name type="scientific">Paramarasmius palmivorus</name>
    <dbReference type="NCBI Taxonomy" id="297713"/>
    <lineage>
        <taxon>Eukaryota</taxon>
        <taxon>Fungi</taxon>
        <taxon>Dikarya</taxon>
        <taxon>Basidiomycota</taxon>
        <taxon>Agaricomycotina</taxon>
        <taxon>Agaricomycetes</taxon>
        <taxon>Agaricomycetidae</taxon>
        <taxon>Agaricales</taxon>
        <taxon>Marasmiineae</taxon>
        <taxon>Marasmiaceae</taxon>
        <taxon>Paramarasmius</taxon>
    </lineage>
</organism>
<dbReference type="PANTHER" id="PTHR28180:SF2">
    <property type="entry name" value="PEROXISOMAL PROTEIN 2"/>
    <property type="match status" value="1"/>
</dbReference>
<dbReference type="SUPFAM" id="SSF69118">
    <property type="entry name" value="AhpD-like"/>
    <property type="match status" value="1"/>
</dbReference>
<dbReference type="PANTHER" id="PTHR28180">
    <property type="entry name" value="CONSERVED MITOCHONDRIAL PROTEIN-RELATED"/>
    <property type="match status" value="1"/>
</dbReference>
<evidence type="ECO:0008006" key="3">
    <source>
        <dbReference type="Google" id="ProtNLM"/>
    </source>
</evidence>
<name>A0AAW0BAS5_9AGAR</name>
<accession>A0AAW0BAS5</accession>
<evidence type="ECO:0000313" key="1">
    <source>
        <dbReference type="EMBL" id="KAK7022888.1"/>
    </source>
</evidence>
<gene>
    <name evidence="1" type="ORF">VNI00_016875</name>
</gene>
<dbReference type="EMBL" id="JAYKXP010000144">
    <property type="protein sequence ID" value="KAK7022888.1"/>
    <property type="molecule type" value="Genomic_DNA"/>
</dbReference>
<protein>
    <recommendedName>
        <fullName evidence="3">Carboxymuconolactone decarboxylase-like domain-containing protein</fullName>
    </recommendedName>
</protein>
<dbReference type="AlphaFoldDB" id="A0AAW0BAS5"/>
<dbReference type="Gene3D" id="1.20.1290.10">
    <property type="entry name" value="AhpD-like"/>
    <property type="match status" value="1"/>
</dbReference>
<dbReference type="InterPro" id="IPR029032">
    <property type="entry name" value="AhpD-like"/>
</dbReference>
<comment type="caution">
    <text evidence="1">The sequence shown here is derived from an EMBL/GenBank/DDBJ whole genome shotgun (WGS) entry which is preliminary data.</text>
</comment>
<reference evidence="1 2" key="1">
    <citation type="submission" date="2024-01" db="EMBL/GenBank/DDBJ databases">
        <title>A draft genome for a cacao thread blight-causing isolate of Paramarasmius palmivorus.</title>
        <authorList>
            <person name="Baruah I.K."/>
            <person name="Bukari Y."/>
            <person name="Amoako-Attah I."/>
            <person name="Meinhardt L.W."/>
            <person name="Bailey B.A."/>
            <person name="Cohen S.P."/>
        </authorList>
    </citation>
    <scope>NUCLEOTIDE SEQUENCE [LARGE SCALE GENOMIC DNA]</scope>
    <source>
        <strain evidence="1 2">GH-12</strain>
    </source>
</reference>
<sequence length="216" mass="23681">MAAAPTNELLTHLRSLYPYPNDTIWACIAAIAYSGCNIPSGVPAIFNFVATPPTERLVLVRKMKDAIFKAGMLFGYPKAINGLLELHNILPPELRDTEPFRNQTTSLPSLTQSGYEYFTTVYGDTAKSVDTLLRDIYPDMGFFSTTLAYGFVYSYTSILSPTETALCIIAGLVIADTQRQLEWHLAGAKRLGVPDGEVEAVRKIVGEVIHRAGCSV</sequence>
<dbReference type="Proteomes" id="UP001383192">
    <property type="component" value="Unassembled WGS sequence"/>
</dbReference>
<proteinExistence type="predicted"/>
<dbReference type="InterPro" id="IPR052999">
    <property type="entry name" value="PTS1_Protein"/>
</dbReference>
<keyword evidence="2" id="KW-1185">Reference proteome</keyword>